<keyword evidence="3 12" id="KW-0285">Flavoprotein</keyword>
<evidence type="ECO:0000256" key="10">
    <source>
        <dbReference type="ARBA" id="ARBA00072305"/>
    </source>
</evidence>
<comment type="cofactor">
    <cofactor evidence="1 12">
        <name>FAD</name>
        <dbReference type="ChEBI" id="CHEBI:57692"/>
    </cofactor>
</comment>
<dbReference type="InterPro" id="IPR036250">
    <property type="entry name" value="AcylCo_DH-like_C"/>
</dbReference>
<protein>
    <recommendedName>
        <fullName evidence="9">3-sulfinopropanoyl-CoA desulfinase</fullName>
        <ecNumber evidence="7">1.3.8.10</ecNumber>
        <ecNumber evidence="8">3.13.1.4</ecNumber>
    </recommendedName>
    <alternativeName>
        <fullName evidence="11">3-sulfinopropionyl coenzyme A desulfinase</fullName>
    </alternativeName>
    <alternativeName>
        <fullName evidence="10">Cyclohex-1-ene-1-carbonyl-CoA dehydrogenase</fullName>
    </alternativeName>
</protein>
<dbReference type="PROSITE" id="PS00073">
    <property type="entry name" value="ACYL_COA_DH_2"/>
    <property type="match status" value="1"/>
</dbReference>
<evidence type="ECO:0000256" key="6">
    <source>
        <dbReference type="ARBA" id="ARBA00052938"/>
    </source>
</evidence>
<dbReference type="InterPro" id="IPR013786">
    <property type="entry name" value="AcylCoA_DH/ox_N"/>
</dbReference>
<evidence type="ECO:0000256" key="8">
    <source>
        <dbReference type="ARBA" id="ARBA00066461"/>
    </source>
</evidence>
<evidence type="ECO:0000256" key="11">
    <source>
        <dbReference type="ARBA" id="ARBA00075603"/>
    </source>
</evidence>
<evidence type="ECO:0000256" key="12">
    <source>
        <dbReference type="RuleBase" id="RU362125"/>
    </source>
</evidence>
<evidence type="ECO:0000259" key="15">
    <source>
        <dbReference type="Pfam" id="PF02771"/>
    </source>
</evidence>
<dbReference type="Gene3D" id="1.20.140.10">
    <property type="entry name" value="Butyryl-CoA Dehydrogenase, subunit A, domain 3"/>
    <property type="match status" value="1"/>
</dbReference>
<dbReference type="Gene3D" id="2.40.110.10">
    <property type="entry name" value="Butyryl-CoA Dehydrogenase, subunit A, domain 2"/>
    <property type="match status" value="1"/>
</dbReference>
<sequence>MDLSLTEEQTLIQDMARKFASTELAPVAAQLDKTGDRATLLKNLKQLADLGFMGLNISSDYGGSEAGVVAFSLAITEVARGCASTAVTMSVTNMVAEVIQTLANDAQKQKYLPKLCSGEYAAGSFCLSEAGAGSDPAGMKTRAVKDGDEWVLNGTKMWISSAEYAGIYVVWAVTDPEAKKGRGISCFLVEANTPGMTIGKAEEKMGQHASSTNCVIFEDCRIPAGALMGKLNDGFRIAVAELAGGRIGIGSLALGVGSAAMDYARQYATEREQFGASIASLQGPQWMLADAYTELEASRLLLMSAADQKQKGLPFSKQAAMAKLFATESANRACYTALQLMGGVGYTQECPLERHTRDVRVTSIYEGTSEIQRVIIARELLNEVSG</sequence>
<feature type="domain" description="Acyl-CoA oxidase/dehydrogenase middle" evidence="14">
    <location>
        <begin position="124"/>
        <end position="220"/>
    </location>
</feature>
<dbReference type="InterPro" id="IPR009100">
    <property type="entry name" value="AcylCoA_DH/oxidase_NM_dom_sf"/>
</dbReference>
<dbReference type="PANTHER" id="PTHR43884">
    <property type="entry name" value="ACYL-COA DEHYDROGENASE"/>
    <property type="match status" value="1"/>
</dbReference>
<organism evidence="16 17">
    <name type="scientific">Pseudomaricurvus hydrocarbonicus</name>
    <dbReference type="NCBI Taxonomy" id="1470433"/>
    <lineage>
        <taxon>Bacteria</taxon>
        <taxon>Pseudomonadati</taxon>
        <taxon>Pseudomonadota</taxon>
        <taxon>Gammaproteobacteria</taxon>
        <taxon>Cellvibrionales</taxon>
        <taxon>Cellvibrionaceae</taxon>
        <taxon>Pseudomaricurvus</taxon>
    </lineage>
</organism>
<feature type="domain" description="Acyl-CoA dehydrogenase/oxidase N-terminal" evidence="15">
    <location>
        <begin position="6"/>
        <end position="119"/>
    </location>
</feature>
<name>A0A9E5JSM0_9GAMM</name>
<evidence type="ECO:0000256" key="3">
    <source>
        <dbReference type="ARBA" id="ARBA00022630"/>
    </source>
</evidence>
<dbReference type="AlphaFoldDB" id="A0A9E5JSM0"/>
<comment type="catalytic activity">
    <reaction evidence="6">
        <text>3-sulfinopropanoyl-CoA + H2O = propanoyl-CoA + sulfite + H(+)</text>
        <dbReference type="Rhea" id="RHEA:41624"/>
        <dbReference type="ChEBI" id="CHEBI:15377"/>
        <dbReference type="ChEBI" id="CHEBI:15378"/>
        <dbReference type="ChEBI" id="CHEBI:17359"/>
        <dbReference type="ChEBI" id="CHEBI:57392"/>
        <dbReference type="ChEBI" id="CHEBI:78349"/>
        <dbReference type="EC" id="3.13.1.4"/>
    </reaction>
    <physiologicalReaction direction="left-to-right" evidence="6">
        <dbReference type="Rhea" id="RHEA:41625"/>
    </physiologicalReaction>
</comment>
<dbReference type="Pfam" id="PF02770">
    <property type="entry name" value="Acyl-CoA_dh_M"/>
    <property type="match status" value="1"/>
</dbReference>
<dbReference type="FunFam" id="1.20.140.10:FF:000004">
    <property type="entry name" value="Acyl-CoA dehydrogenase FadE25"/>
    <property type="match status" value="1"/>
</dbReference>
<comment type="caution">
    <text evidence="16">The sequence shown here is derived from an EMBL/GenBank/DDBJ whole genome shotgun (WGS) entry which is preliminary data.</text>
</comment>
<keyword evidence="4 12" id="KW-0274">FAD</keyword>
<dbReference type="EC" id="1.3.8.10" evidence="7"/>
<dbReference type="PROSITE" id="PS00072">
    <property type="entry name" value="ACYL_COA_DH_1"/>
    <property type="match status" value="1"/>
</dbReference>
<accession>A0A9E5JSM0</accession>
<dbReference type="Proteomes" id="UP000787472">
    <property type="component" value="Unassembled WGS sequence"/>
</dbReference>
<evidence type="ECO:0000256" key="7">
    <source>
        <dbReference type="ARBA" id="ARBA00066362"/>
    </source>
</evidence>
<dbReference type="FunFam" id="2.40.110.10:FF:000001">
    <property type="entry name" value="Acyl-CoA dehydrogenase, mitochondrial"/>
    <property type="match status" value="1"/>
</dbReference>
<gene>
    <name evidence="16" type="ORF">G8770_04575</name>
</gene>
<comment type="similarity">
    <text evidence="2 12">Belongs to the acyl-CoA dehydrogenase family.</text>
</comment>
<evidence type="ECO:0000256" key="4">
    <source>
        <dbReference type="ARBA" id="ARBA00022827"/>
    </source>
</evidence>
<dbReference type="GO" id="GO:0050660">
    <property type="term" value="F:flavin adenine dinucleotide binding"/>
    <property type="evidence" value="ECO:0007669"/>
    <property type="project" value="InterPro"/>
</dbReference>
<evidence type="ECO:0000256" key="2">
    <source>
        <dbReference type="ARBA" id="ARBA00009347"/>
    </source>
</evidence>
<evidence type="ECO:0000313" key="16">
    <source>
        <dbReference type="EMBL" id="NHO64813.1"/>
    </source>
</evidence>
<evidence type="ECO:0000259" key="13">
    <source>
        <dbReference type="Pfam" id="PF00441"/>
    </source>
</evidence>
<dbReference type="SUPFAM" id="SSF56645">
    <property type="entry name" value="Acyl-CoA dehydrogenase NM domain-like"/>
    <property type="match status" value="1"/>
</dbReference>
<evidence type="ECO:0000259" key="14">
    <source>
        <dbReference type="Pfam" id="PF02770"/>
    </source>
</evidence>
<proteinExistence type="inferred from homology"/>
<evidence type="ECO:0000256" key="1">
    <source>
        <dbReference type="ARBA" id="ARBA00001974"/>
    </source>
</evidence>
<dbReference type="RefSeq" id="WP_167182253.1">
    <property type="nucleotide sequence ID" value="NZ_JAAONZ010000002.1"/>
</dbReference>
<dbReference type="GO" id="GO:0003995">
    <property type="term" value="F:acyl-CoA dehydrogenase activity"/>
    <property type="evidence" value="ECO:0007669"/>
    <property type="project" value="InterPro"/>
</dbReference>
<dbReference type="EMBL" id="JAAONZ010000002">
    <property type="protein sequence ID" value="NHO64813.1"/>
    <property type="molecule type" value="Genomic_DNA"/>
</dbReference>
<dbReference type="InterPro" id="IPR006091">
    <property type="entry name" value="Acyl-CoA_Oxase/DH_mid-dom"/>
</dbReference>
<evidence type="ECO:0000256" key="9">
    <source>
        <dbReference type="ARBA" id="ARBA00068311"/>
    </source>
</evidence>
<dbReference type="Pfam" id="PF02771">
    <property type="entry name" value="Acyl-CoA_dh_N"/>
    <property type="match status" value="1"/>
</dbReference>
<dbReference type="Gene3D" id="1.10.540.10">
    <property type="entry name" value="Acyl-CoA dehydrogenase/oxidase, N-terminal domain"/>
    <property type="match status" value="1"/>
</dbReference>
<feature type="domain" description="Acyl-CoA dehydrogenase/oxidase C-terminal" evidence="13">
    <location>
        <begin position="232"/>
        <end position="381"/>
    </location>
</feature>
<dbReference type="InterPro" id="IPR037069">
    <property type="entry name" value="AcylCoA_DH/ox_N_sf"/>
</dbReference>
<dbReference type="PIRSF" id="PIRSF016578">
    <property type="entry name" value="HsaA"/>
    <property type="match status" value="1"/>
</dbReference>
<evidence type="ECO:0000313" key="17">
    <source>
        <dbReference type="Proteomes" id="UP000787472"/>
    </source>
</evidence>
<reference evidence="16" key="1">
    <citation type="submission" date="2020-03" db="EMBL/GenBank/DDBJ databases">
        <authorList>
            <person name="Guo F."/>
        </authorList>
    </citation>
    <scope>NUCLEOTIDE SEQUENCE</scope>
    <source>
        <strain evidence="16">JCM 30134</strain>
    </source>
</reference>
<keyword evidence="5 12" id="KW-0560">Oxidoreductase</keyword>
<dbReference type="FunFam" id="1.10.540.10:FF:000002">
    <property type="entry name" value="Acyl-CoA dehydrogenase FadE19"/>
    <property type="match status" value="1"/>
</dbReference>
<dbReference type="EC" id="3.13.1.4" evidence="8"/>
<dbReference type="InterPro" id="IPR006089">
    <property type="entry name" value="Acyl-CoA_DH_CS"/>
</dbReference>
<keyword evidence="17" id="KW-1185">Reference proteome</keyword>
<dbReference type="PANTHER" id="PTHR43884:SF12">
    <property type="entry name" value="ISOVALERYL-COA DEHYDROGENASE, MITOCHONDRIAL-RELATED"/>
    <property type="match status" value="1"/>
</dbReference>
<evidence type="ECO:0000256" key="5">
    <source>
        <dbReference type="ARBA" id="ARBA00023002"/>
    </source>
</evidence>
<dbReference type="SUPFAM" id="SSF47203">
    <property type="entry name" value="Acyl-CoA dehydrogenase C-terminal domain-like"/>
    <property type="match status" value="1"/>
</dbReference>
<dbReference type="InterPro" id="IPR046373">
    <property type="entry name" value="Acyl-CoA_Oxase/DH_mid-dom_sf"/>
</dbReference>
<dbReference type="InterPro" id="IPR009075">
    <property type="entry name" value="AcylCo_DH/oxidase_C"/>
</dbReference>
<dbReference type="Pfam" id="PF00441">
    <property type="entry name" value="Acyl-CoA_dh_1"/>
    <property type="match status" value="1"/>
</dbReference>